<keyword evidence="7" id="KW-0809">Transit peptide</keyword>
<dbReference type="Pfam" id="PF02347">
    <property type="entry name" value="GDC-P"/>
    <property type="match status" value="2"/>
</dbReference>
<dbReference type="GO" id="GO:0030170">
    <property type="term" value="F:pyridoxal phosphate binding"/>
    <property type="evidence" value="ECO:0007669"/>
    <property type="project" value="TreeGrafter"/>
</dbReference>
<comment type="subcellular location">
    <subcellularLocation>
        <location evidence="7">Mitochondrion</location>
    </subcellularLocation>
</comment>
<feature type="domain" description="Glycine cleavage system P-protein N-terminal" evidence="8">
    <location>
        <begin position="37"/>
        <end position="459"/>
    </location>
</feature>
<dbReference type="Proteomes" id="UP001201812">
    <property type="component" value="Unassembled WGS sequence"/>
</dbReference>
<dbReference type="InterPro" id="IPR020581">
    <property type="entry name" value="GDC_P"/>
</dbReference>
<accession>A0AAD4NH15</accession>
<evidence type="ECO:0000256" key="4">
    <source>
        <dbReference type="ARBA" id="ARBA00023002"/>
    </source>
</evidence>
<dbReference type="GO" id="GO:0004375">
    <property type="term" value="F:glycine dehydrogenase (decarboxylating) activity"/>
    <property type="evidence" value="ECO:0007669"/>
    <property type="project" value="UniProtKB-UniRule"/>
</dbReference>
<evidence type="ECO:0000256" key="7">
    <source>
        <dbReference type="RuleBase" id="RU364056"/>
    </source>
</evidence>
<dbReference type="FunFam" id="3.90.1150.10:FF:000007">
    <property type="entry name" value="Glycine dehydrogenase (decarboxylating), mitochondrial"/>
    <property type="match status" value="1"/>
</dbReference>
<dbReference type="AlphaFoldDB" id="A0AAD4NH15"/>
<comment type="caution">
    <text evidence="10">The sequence shown here is derived from an EMBL/GenBank/DDBJ whole genome shotgun (WGS) entry which is preliminary data.</text>
</comment>
<dbReference type="Gene3D" id="3.40.640.10">
    <property type="entry name" value="Type I PLP-dependent aspartate aminotransferase-like (Major domain)"/>
    <property type="match status" value="2"/>
</dbReference>
<evidence type="ECO:0000256" key="2">
    <source>
        <dbReference type="ARBA" id="ARBA00010756"/>
    </source>
</evidence>
<dbReference type="PANTHER" id="PTHR11773:SF1">
    <property type="entry name" value="GLYCINE DEHYDROGENASE (DECARBOXYLATING), MITOCHONDRIAL"/>
    <property type="match status" value="1"/>
</dbReference>
<comment type="cofactor">
    <cofactor evidence="1 6 7">
        <name>pyridoxal 5'-phosphate</name>
        <dbReference type="ChEBI" id="CHEBI:597326"/>
    </cofactor>
</comment>
<sequence length="979" mass="108374">MLRCVVRHCTSSGLQHGRGAALKLTFLRYLNYDCFADRHIGPTEVEKQQMLSYLGFKDLETLTNTIVPDAIRLKRDLDLPAPKDEWRMLTELREIAAKNKQYRSFIGMGYYDCIVPGVILRNVLQNAGWTTPYTPYQPEIAQGRLESLINFQTMIADLTGLDVANASLLDESTACAEAMCMAVRATKRNVFLYDPHLHPQNIAVVKTRAKPLDIEVLPLDRECLNLSANVAGIILQYPNTEGQIYDNIKDIVESANANGSVVVVACDPLSLTLLRSPGELGAHVAIGSAQRFGLPLFYGGPHPAFMAVQNKLARSMPGRIVGVSRDSSGNRAYRLALQTREQHIRRDKATSNICTAQALPANIAAMYAVYHGPHRLSEIARTINKSVAYLAQQLKANDIPIAHEVFFDTIKVKPKNMTDFKVRSEEKQINVRFFEDSWVGISLDECTLASDLKDLLYLFDIQRDVDKIESTIPTAPAPLVGNSVHIRHSGYLTHPVFNSYHSESQLMRYIKRLESRDVSLAHSMIPLGSCTMKLNASAELAPITWPKFSNIHPFAPSDQTRGYAQIFNDLERWLCELTGYDNFSLQPNSGANGEYAGLLAIKGYLESTGQEQKKICLIPTSAHGTNPASAQLANFKVCPVESDKHGNVNYKDLSAKAEKYKDQLAAIMITYPSTHGVFESSIVDVCNKVHECGGQVYLDGANFNAQVGLCRPGDYGSDVSHLNLHKTFCIPHGGGGPGAGPIGVKSHLAPYLPGHPIVSVSNGLTSGTVSGAPWGSSAILTITWAYIRLMGAVGLKAATRMSILNANYMAKRLEEGGFRVVYKGEQGLNAHEFIIDCKPFKKSVGIDVVDIAKRLMDYGFHAPTMAWPVQDCLMIEPTESEDKDEMDRFVDSLLAIREEIINIEKGVFDKEKNPLKMAPHTLEVLMSSQWDRPYSRELAGFPKPWCADGHKVWPYVGRIDDQYGDRNLFCTCPPMTSDV</sequence>
<dbReference type="InterPro" id="IPR003437">
    <property type="entry name" value="GcvP"/>
</dbReference>
<evidence type="ECO:0000256" key="5">
    <source>
        <dbReference type="ARBA" id="ARBA00049026"/>
    </source>
</evidence>
<dbReference type="NCBIfam" id="TIGR00461">
    <property type="entry name" value="gcvP"/>
    <property type="match status" value="1"/>
</dbReference>
<evidence type="ECO:0000256" key="6">
    <source>
        <dbReference type="PIRSR" id="PIRSR603437-50"/>
    </source>
</evidence>
<dbReference type="SUPFAM" id="SSF53383">
    <property type="entry name" value="PLP-dependent transferases"/>
    <property type="match status" value="2"/>
</dbReference>
<evidence type="ECO:0000259" key="8">
    <source>
        <dbReference type="Pfam" id="PF02347"/>
    </source>
</evidence>
<comment type="similarity">
    <text evidence="2 7">Belongs to the GcvP family.</text>
</comment>
<evidence type="ECO:0000313" key="11">
    <source>
        <dbReference type="Proteomes" id="UP001201812"/>
    </source>
</evidence>
<evidence type="ECO:0000259" key="9">
    <source>
        <dbReference type="Pfam" id="PF21478"/>
    </source>
</evidence>
<dbReference type="EMBL" id="JAKKPZ010000001">
    <property type="protein sequence ID" value="KAI1728282.1"/>
    <property type="molecule type" value="Genomic_DNA"/>
</dbReference>
<dbReference type="EC" id="1.4.4.2" evidence="7"/>
<feature type="modified residue" description="N6-(pyridoxal phosphate)lysine" evidence="6">
    <location>
        <position position="726"/>
    </location>
</feature>
<comment type="subunit">
    <text evidence="7">The glycine cleavage system is composed of four proteins: P, T, L and H.</text>
</comment>
<dbReference type="GO" id="GO:0019464">
    <property type="term" value="P:glycine decarboxylation via glycine cleavage system"/>
    <property type="evidence" value="ECO:0007669"/>
    <property type="project" value="TreeGrafter"/>
</dbReference>
<dbReference type="GO" id="GO:0005739">
    <property type="term" value="C:mitochondrion"/>
    <property type="evidence" value="ECO:0007669"/>
    <property type="project" value="UniProtKB-SubCell"/>
</dbReference>
<dbReference type="Gene3D" id="3.90.1150.10">
    <property type="entry name" value="Aspartate Aminotransferase, domain 1"/>
    <property type="match status" value="2"/>
</dbReference>
<protein>
    <recommendedName>
        <fullName evidence="7">Glycine cleavage system P protein</fullName>
        <ecNumber evidence="7">1.4.4.2</ecNumber>
    </recommendedName>
</protein>
<dbReference type="CDD" id="cd00613">
    <property type="entry name" value="GDC-P"/>
    <property type="match status" value="2"/>
</dbReference>
<dbReference type="GO" id="GO:0016594">
    <property type="term" value="F:glycine binding"/>
    <property type="evidence" value="ECO:0007669"/>
    <property type="project" value="TreeGrafter"/>
</dbReference>
<comment type="catalytic activity">
    <reaction evidence="5 7">
        <text>N(6)-[(R)-lipoyl]-L-lysyl-[glycine-cleavage complex H protein] + glycine + H(+) = N(6)-[(R)-S(8)-aminomethyldihydrolipoyl]-L-lysyl-[glycine-cleavage complex H protein] + CO2</text>
        <dbReference type="Rhea" id="RHEA:24304"/>
        <dbReference type="Rhea" id="RHEA-COMP:10494"/>
        <dbReference type="Rhea" id="RHEA-COMP:10495"/>
        <dbReference type="ChEBI" id="CHEBI:15378"/>
        <dbReference type="ChEBI" id="CHEBI:16526"/>
        <dbReference type="ChEBI" id="CHEBI:57305"/>
        <dbReference type="ChEBI" id="CHEBI:83099"/>
        <dbReference type="ChEBI" id="CHEBI:83143"/>
        <dbReference type="EC" id="1.4.4.2"/>
    </reaction>
</comment>
<dbReference type="NCBIfam" id="NF003346">
    <property type="entry name" value="PRK04366.1"/>
    <property type="match status" value="1"/>
</dbReference>
<evidence type="ECO:0000256" key="1">
    <source>
        <dbReference type="ARBA" id="ARBA00001933"/>
    </source>
</evidence>
<evidence type="ECO:0000313" key="10">
    <source>
        <dbReference type="EMBL" id="KAI1728282.1"/>
    </source>
</evidence>
<keyword evidence="7" id="KW-0496">Mitochondrion</keyword>
<keyword evidence="11" id="KW-1185">Reference proteome</keyword>
<dbReference type="InterPro" id="IPR049315">
    <property type="entry name" value="GDC-P_N"/>
</dbReference>
<dbReference type="InterPro" id="IPR049316">
    <property type="entry name" value="GDC-P_C"/>
</dbReference>
<comment type="function">
    <text evidence="7">The glycine cleavage system catalyzes the degradation of glycine.</text>
</comment>
<dbReference type="InterPro" id="IPR015422">
    <property type="entry name" value="PyrdxlP-dep_Trfase_small"/>
</dbReference>
<dbReference type="NCBIfam" id="NF001696">
    <property type="entry name" value="PRK00451.1"/>
    <property type="match status" value="1"/>
</dbReference>
<dbReference type="InterPro" id="IPR015421">
    <property type="entry name" value="PyrdxlP-dep_Trfase_major"/>
</dbReference>
<dbReference type="Pfam" id="PF21478">
    <property type="entry name" value="GcvP2_C"/>
    <property type="match status" value="1"/>
</dbReference>
<organism evidence="10 11">
    <name type="scientific">Ditylenchus destructor</name>
    <dbReference type="NCBI Taxonomy" id="166010"/>
    <lineage>
        <taxon>Eukaryota</taxon>
        <taxon>Metazoa</taxon>
        <taxon>Ecdysozoa</taxon>
        <taxon>Nematoda</taxon>
        <taxon>Chromadorea</taxon>
        <taxon>Rhabditida</taxon>
        <taxon>Tylenchina</taxon>
        <taxon>Tylenchomorpha</taxon>
        <taxon>Sphaerularioidea</taxon>
        <taxon>Anguinidae</taxon>
        <taxon>Anguininae</taxon>
        <taxon>Ditylenchus</taxon>
    </lineage>
</organism>
<gene>
    <name evidence="10" type="ORF">DdX_00449</name>
</gene>
<dbReference type="InterPro" id="IPR015424">
    <property type="entry name" value="PyrdxlP-dep_Trfase"/>
</dbReference>
<dbReference type="GO" id="GO:0005960">
    <property type="term" value="C:glycine cleavage complex"/>
    <property type="evidence" value="ECO:0007669"/>
    <property type="project" value="TreeGrafter"/>
</dbReference>
<name>A0AAD4NH15_9BILA</name>
<keyword evidence="4 7" id="KW-0560">Oxidoreductase</keyword>
<dbReference type="FunFam" id="3.40.640.10:FF:000007">
    <property type="entry name" value="glycine dehydrogenase (Decarboxylating), mitochondrial"/>
    <property type="match status" value="1"/>
</dbReference>
<feature type="domain" description="Glycine dehydrogenase C-terminal" evidence="9">
    <location>
        <begin position="798"/>
        <end position="920"/>
    </location>
</feature>
<feature type="domain" description="Glycine cleavage system P-protein N-terminal" evidence="8">
    <location>
        <begin position="495"/>
        <end position="761"/>
    </location>
</feature>
<reference evidence="10" key="1">
    <citation type="submission" date="2022-01" db="EMBL/GenBank/DDBJ databases">
        <title>Genome Sequence Resource for Two Populations of Ditylenchus destructor, the Migratory Endoparasitic Phytonematode.</title>
        <authorList>
            <person name="Zhang H."/>
            <person name="Lin R."/>
            <person name="Xie B."/>
        </authorList>
    </citation>
    <scope>NUCLEOTIDE SEQUENCE</scope>
    <source>
        <strain evidence="10">BazhouSP</strain>
    </source>
</reference>
<proteinExistence type="inferred from homology"/>
<dbReference type="FunFam" id="3.40.640.10:FF:000005">
    <property type="entry name" value="Glycine dehydrogenase (decarboxylating), mitochondrial"/>
    <property type="match status" value="1"/>
</dbReference>
<keyword evidence="3 6" id="KW-0663">Pyridoxal phosphate</keyword>
<dbReference type="PANTHER" id="PTHR11773">
    <property type="entry name" value="GLYCINE DEHYDROGENASE, DECARBOXYLATING"/>
    <property type="match status" value="1"/>
</dbReference>
<evidence type="ECO:0000256" key="3">
    <source>
        <dbReference type="ARBA" id="ARBA00022898"/>
    </source>
</evidence>